<dbReference type="SUPFAM" id="SSF48403">
    <property type="entry name" value="Ankyrin repeat"/>
    <property type="match status" value="1"/>
</dbReference>
<dbReference type="GeneID" id="35382215"/>
<feature type="region of interest" description="Disordered" evidence="1">
    <location>
        <begin position="192"/>
        <end position="238"/>
    </location>
</feature>
<feature type="compositionally biased region" description="Basic residues" evidence="1">
    <location>
        <begin position="224"/>
        <end position="238"/>
    </location>
</feature>
<organism evidence="2">
    <name type="scientific">Orpheovirus IHUMI-LCC2</name>
    <dbReference type="NCBI Taxonomy" id="2023057"/>
    <lineage>
        <taxon>Viruses</taxon>
        <taxon>Varidnaviria</taxon>
        <taxon>Bamfordvirae</taxon>
        <taxon>Nucleocytoviricota</taxon>
        <taxon>Megaviricetes</taxon>
        <taxon>Pimascovirales</taxon>
        <taxon>Ocovirineae</taxon>
        <taxon>Orpheoviridae</taxon>
        <taxon>Alphaorpheovirus</taxon>
        <taxon>Alphaorpheovirus massiliense</taxon>
    </lineage>
</organism>
<protein>
    <submittedName>
        <fullName evidence="2">Ankyrin-repeat protein</fullName>
    </submittedName>
</protein>
<evidence type="ECO:0000256" key="1">
    <source>
        <dbReference type="SAM" id="MobiDB-lite"/>
    </source>
</evidence>
<dbReference type="Gene3D" id="1.25.40.20">
    <property type="entry name" value="Ankyrin repeat-containing domain"/>
    <property type="match status" value="1"/>
</dbReference>
<dbReference type="EMBL" id="LT906555">
    <property type="protein sequence ID" value="SNW62332.1"/>
    <property type="molecule type" value="Genomic_DNA"/>
</dbReference>
<dbReference type="InterPro" id="IPR036770">
    <property type="entry name" value="Ankyrin_rpt-contain_sf"/>
</dbReference>
<name>A0A2I2L460_9VIRU</name>
<evidence type="ECO:0000313" key="3">
    <source>
        <dbReference type="Proteomes" id="UP000236316"/>
    </source>
</evidence>
<reference evidence="2" key="1">
    <citation type="submission" date="2017-08" db="EMBL/GenBank/DDBJ databases">
        <authorList>
            <consortium name="Urmite Genomes"/>
        </authorList>
    </citation>
    <scope>NUCLEOTIDE SEQUENCE [LARGE SCALE GENOMIC DNA]</scope>
    <source>
        <strain evidence="2">IHUMI-LCC2</strain>
    </source>
</reference>
<feature type="compositionally biased region" description="Basic and acidic residues" evidence="1">
    <location>
        <begin position="192"/>
        <end position="223"/>
    </location>
</feature>
<gene>
    <name evidence="2" type="ORF">ORPV_428</name>
</gene>
<accession>A0A2I2L460</accession>
<sequence>MFLEACSQNNLGNIVSALGDERMWEPLTDEEVKEGFNIIVKNHDDKPHALYFLINHPKLELTQTEYTNLLCYAVRNWKIDMLKVLLTKYGLSIWERNENGKTPYELAEGITGRSEYSTTTTLGKDDKDNSSTSINISYHGYGFSDLMGMQALAPVDGQHVYYQCVKTDTTFKQKVDVRVGVVMKHLIMSNPKTEEYNRQKKEMEDKEREEMLKNEMRGSNKKDKKDKKDKKHKKNVSK</sequence>
<dbReference type="RefSeq" id="YP_009448634.1">
    <property type="nucleotide sequence ID" value="NC_036594.1"/>
</dbReference>
<evidence type="ECO:0000313" key="2">
    <source>
        <dbReference type="EMBL" id="SNW62332.1"/>
    </source>
</evidence>
<keyword evidence="3" id="KW-1185">Reference proteome</keyword>
<proteinExistence type="predicted"/>
<dbReference type="KEGG" id="vg:35382215"/>
<dbReference type="Proteomes" id="UP000236316">
    <property type="component" value="Segment"/>
</dbReference>